<name>A0A6L3ZHZ4_9FLAO</name>
<evidence type="ECO:0000259" key="2">
    <source>
        <dbReference type="Pfam" id="PF13579"/>
    </source>
</evidence>
<dbReference type="EMBL" id="WBVQ01000001">
    <property type="protein sequence ID" value="KAB2817622.1"/>
    <property type="molecule type" value="Genomic_DNA"/>
</dbReference>
<dbReference type="OrthoDB" id="9790710at2"/>
<evidence type="ECO:0000313" key="3">
    <source>
        <dbReference type="EMBL" id="KAB2817622.1"/>
    </source>
</evidence>
<dbReference type="RefSeq" id="WP_151692311.1">
    <property type="nucleotide sequence ID" value="NZ_BMGX01000002.1"/>
</dbReference>
<keyword evidence="3" id="KW-0808">Transferase</keyword>
<dbReference type="GO" id="GO:0016757">
    <property type="term" value="F:glycosyltransferase activity"/>
    <property type="evidence" value="ECO:0007669"/>
    <property type="project" value="InterPro"/>
</dbReference>
<dbReference type="InterPro" id="IPR001296">
    <property type="entry name" value="Glyco_trans_1"/>
</dbReference>
<keyword evidence="4" id="KW-1185">Reference proteome</keyword>
<gene>
    <name evidence="3" type="ORF">F8C82_04255</name>
</gene>
<dbReference type="SUPFAM" id="SSF53756">
    <property type="entry name" value="UDP-Glycosyltransferase/glycogen phosphorylase"/>
    <property type="match status" value="1"/>
</dbReference>
<dbReference type="Proteomes" id="UP000484164">
    <property type="component" value="Unassembled WGS sequence"/>
</dbReference>
<feature type="domain" description="Glycosyltransferase subfamily 4-like N-terminal" evidence="2">
    <location>
        <begin position="20"/>
        <end position="168"/>
    </location>
</feature>
<organism evidence="3 4">
    <name type="scientific">Phaeocystidibacter marisrubri</name>
    <dbReference type="NCBI Taxonomy" id="1577780"/>
    <lineage>
        <taxon>Bacteria</taxon>
        <taxon>Pseudomonadati</taxon>
        <taxon>Bacteroidota</taxon>
        <taxon>Flavobacteriia</taxon>
        <taxon>Flavobacteriales</taxon>
        <taxon>Phaeocystidibacteraceae</taxon>
        <taxon>Phaeocystidibacter</taxon>
    </lineage>
</organism>
<comment type="caution">
    <text evidence="3">The sequence shown here is derived from an EMBL/GenBank/DDBJ whole genome shotgun (WGS) entry which is preliminary data.</text>
</comment>
<dbReference type="InterPro" id="IPR028098">
    <property type="entry name" value="Glyco_trans_4-like_N"/>
</dbReference>
<protein>
    <submittedName>
        <fullName evidence="3">Glycosyltransferase family 4 protein</fullName>
    </submittedName>
</protein>
<dbReference type="Pfam" id="PF00534">
    <property type="entry name" value="Glycos_transf_1"/>
    <property type="match status" value="1"/>
</dbReference>
<evidence type="ECO:0000259" key="1">
    <source>
        <dbReference type="Pfam" id="PF00534"/>
    </source>
</evidence>
<accession>A0A6L3ZHZ4</accession>
<dbReference type="PANTHER" id="PTHR12526">
    <property type="entry name" value="GLYCOSYLTRANSFERASE"/>
    <property type="match status" value="1"/>
</dbReference>
<dbReference type="Pfam" id="PF13579">
    <property type="entry name" value="Glyco_trans_4_4"/>
    <property type="match status" value="1"/>
</dbReference>
<feature type="domain" description="Glycosyl transferase family 1" evidence="1">
    <location>
        <begin position="192"/>
        <end position="357"/>
    </location>
</feature>
<sequence length="382" mass="42161">MKLMLVINNAFSAFHLKGAVRYFSEKGHDVSIMSTPGKLVDDLAKEEGGRVIPIQLNRDIAPFEDIRSLFQLIRILKKEKPDVINVGSPKTGFLFALAKIFLPKLPMIFTLRGIRSDTLTGLKRAIVFRTEKLACSMAEKVIVISPSLRDHAVEIGMLDPQKAVVFGAGSSNGINTELYKLTDEWVQKGNDLRSELGISPNALVMTTIGRVTKDKGLTEVYRAYKRLAGEYAELHWLVAGPAEEGDPLDPSIVKAMVENSRIHLLGQVNPIQPVIAASTVVIQYSYREGFGNVVLQAMAMKRPVVIADIPGLRDTLGNSSAGLKIRPKDSELLATSINHYLSRPDLCEQHGEFGRKRVEQHFASEVIWDAQSALYAEISGNK</sequence>
<proteinExistence type="predicted"/>
<dbReference type="AlphaFoldDB" id="A0A6L3ZHZ4"/>
<dbReference type="CDD" id="cd03808">
    <property type="entry name" value="GT4_CapM-like"/>
    <property type="match status" value="1"/>
</dbReference>
<reference evidence="3 4" key="1">
    <citation type="submission" date="2019-10" db="EMBL/GenBank/DDBJ databases">
        <title>Genome sequence of Phaeocystidibacter marisrubri JCM30614 (type strain).</title>
        <authorList>
            <person name="Bowman J.P."/>
        </authorList>
    </citation>
    <scope>NUCLEOTIDE SEQUENCE [LARGE SCALE GENOMIC DNA]</scope>
    <source>
        <strain evidence="3 4">JCM 30614</strain>
    </source>
</reference>
<dbReference type="Gene3D" id="3.40.50.2000">
    <property type="entry name" value="Glycogen Phosphorylase B"/>
    <property type="match status" value="2"/>
</dbReference>
<dbReference type="PANTHER" id="PTHR12526:SF638">
    <property type="entry name" value="SPORE COAT PROTEIN SA"/>
    <property type="match status" value="1"/>
</dbReference>
<evidence type="ECO:0000313" key="4">
    <source>
        <dbReference type="Proteomes" id="UP000484164"/>
    </source>
</evidence>